<dbReference type="PANTHER" id="PTHR47481:SF41">
    <property type="entry name" value="COPIA-LIKE POLYPROTEIN_RETROTRANSPOSON"/>
    <property type="match status" value="1"/>
</dbReference>
<comment type="caution">
    <text evidence="1">The sequence shown here is derived from an EMBL/GenBank/DDBJ whole genome shotgun (WGS) entry which is preliminary data.</text>
</comment>
<dbReference type="Pfam" id="PF14223">
    <property type="entry name" value="Retrotran_gag_2"/>
    <property type="match status" value="1"/>
</dbReference>
<sequence length="255" mass="28327">MAGDDDTPPPPPPTSADKLILCSITNKEARAIKLDNELCSIMIGTMSINDYCTKIKSMVDRLKNLGSSVSEKNLVIYAVNGLDSRFSNIVKIIRHCEPLLTFETARNMLLLEESTLNEQAGSSFNFDSSSSSATILMTTKSTEPKGNTNAQFNKVTNFNNCVTILIKGRVSSVIVPGHTQKSWAPLDLYHSRMTHQTPQPILPSHIGYQPIPQAYTTPFYTPRTQQLYTPQQMYTPQAQNLYQTQQPLNAAQPTQ</sequence>
<proteinExistence type="predicted"/>
<evidence type="ECO:0000313" key="1">
    <source>
        <dbReference type="EMBL" id="PWA48749.1"/>
    </source>
</evidence>
<reference evidence="1 2" key="1">
    <citation type="journal article" date="2018" name="Mol. Plant">
        <title>The genome of Artemisia annua provides insight into the evolution of Asteraceae family and artemisinin biosynthesis.</title>
        <authorList>
            <person name="Shen Q."/>
            <person name="Zhang L."/>
            <person name="Liao Z."/>
            <person name="Wang S."/>
            <person name="Yan T."/>
            <person name="Shi P."/>
            <person name="Liu M."/>
            <person name="Fu X."/>
            <person name="Pan Q."/>
            <person name="Wang Y."/>
            <person name="Lv Z."/>
            <person name="Lu X."/>
            <person name="Zhang F."/>
            <person name="Jiang W."/>
            <person name="Ma Y."/>
            <person name="Chen M."/>
            <person name="Hao X."/>
            <person name="Li L."/>
            <person name="Tang Y."/>
            <person name="Lv G."/>
            <person name="Zhou Y."/>
            <person name="Sun X."/>
            <person name="Brodelius P.E."/>
            <person name="Rose J.K.C."/>
            <person name="Tang K."/>
        </authorList>
    </citation>
    <scope>NUCLEOTIDE SEQUENCE [LARGE SCALE GENOMIC DNA]</scope>
    <source>
        <strain evidence="2">cv. Huhao1</strain>
        <tissue evidence="1">Leaf</tissue>
    </source>
</reference>
<evidence type="ECO:0008006" key="3">
    <source>
        <dbReference type="Google" id="ProtNLM"/>
    </source>
</evidence>
<dbReference type="OrthoDB" id="1729427at2759"/>
<protein>
    <recommendedName>
        <fullName evidence="3">Hybrid signal transduction histidine kinase M</fullName>
    </recommendedName>
</protein>
<evidence type="ECO:0000313" key="2">
    <source>
        <dbReference type="Proteomes" id="UP000245207"/>
    </source>
</evidence>
<dbReference type="AlphaFoldDB" id="A0A2U1LIF0"/>
<organism evidence="1 2">
    <name type="scientific">Artemisia annua</name>
    <name type="common">Sweet wormwood</name>
    <dbReference type="NCBI Taxonomy" id="35608"/>
    <lineage>
        <taxon>Eukaryota</taxon>
        <taxon>Viridiplantae</taxon>
        <taxon>Streptophyta</taxon>
        <taxon>Embryophyta</taxon>
        <taxon>Tracheophyta</taxon>
        <taxon>Spermatophyta</taxon>
        <taxon>Magnoliopsida</taxon>
        <taxon>eudicotyledons</taxon>
        <taxon>Gunneridae</taxon>
        <taxon>Pentapetalae</taxon>
        <taxon>asterids</taxon>
        <taxon>campanulids</taxon>
        <taxon>Asterales</taxon>
        <taxon>Asteraceae</taxon>
        <taxon>Asteroideae</taxon>
        <taxon>Anthemideae</taxon>
        <taxon>Artemisiinae</taxon>
        <taxon>Artemisia</taxon>
    </lineage>
</organism>
<keyword evidence="2" id="KW-1185">Reference proteome</keyword>
<accession>A0A2U1LIF0</accession>
<dbReference type="Proteomes" id="UP000245207">
    <property type="component" value="Unassembled WGS sequence"/>
</dbReference>
<dbReference type="EMBL" id="PKPP01009224">
    <property type="protein sequence ID" value="PWA48749.1"/>
    <property type="molecule type" value="Genomic_DNA"/>
</dbReference>
<gene>
    <name evidence="1" type="ORF">CTI12_AA487870</name>
</gene>
<name>A0A2U1LIF0_ARTAN</name>
<dbReference type="PANTHER" id="PTHR47481">
    <property type="match status" value="1"/>
</dbReference>